<feature type="domain" description="RING-type" evidence="9">
    <location>
        <begin position="127"/>
        <end position="321"/>
    </location>
</feature>
<reference evidence="10" key="1">
    <citation type="submission" date="2021-01" db="EMBL/GenBank/DDBJ databases">
        <authorList>
            <consortium name="Genoscope - CEA"/>
            <person name="William W."/>
        </authorList>
    </citation>
    <scope>NUCLEOTIDE SEQUENCE</scope>
</reference>
<sequence length="476" mass="57252">MGQICIKRAREMQCSNQERNEENSYGQSFEVYEKCCLKQSFQYMQGRQEQIIQLMQPDLYQELQQQIEKQKNSTKESIQIVMNIFLYFNFKEDDVQRCFNLLKTNSDYKEDLRLIGIYRESSLKYHKKELCSLCSQENMECYSLRCQHIFCKDCWHQMIEIQLSDTIPIVQCLEYQCLERLPHQFLELNQLYKEILVKRMLYNDSNYTWCPGFNCSNIYKLQGLTLKIKCHCGLKFCSKCKVETHYPITCETLKEITQYKESSQNWTALDISVCPFCSRSIQRIQGCIQMSCVCGNHFCNKCSQPWNKEHGQDYVNCSFASYNKNPSQILNQMRQNESAITKDIFQLESYQQQLNKQNQDYQSHRLQRSLSNLIKFKQFEKIVLYFTYYLNEKFNDNSLDHYYEKFQLEITNYKRILVNQLQGVLFDEQEVKKNDKIEFNQFLNLTYQMDQNLKVQRHCFKKQIIELQQEKQQLVQ</sequence>
<keyword evidence="3" id="KW-0808">Transferase</keyword>
<accession>A0A8S1TFI7</accession>
<evidence type="ECO:0000256" key="2">
    <source>
        <dbReference type="ARBA" id="ARBA00012251"/>
    </source>
</evidence>
<keyword evidence="5" id="KW-0677">Repeat</keyword>
<evidence type="ECO:0000256" key="7">
    <source>
        <dbReference type="ARBA" id="ARBA00022786"/>
    </source>
</evidence>
<gene>
    <name evidence="10" type="ORF">POCTA_138.1.T0220351</name>
</gene>
<comment type="catalytic activity">
    <reaction evidence="1">
        <text>[E2 ubiquitin-conjugating enzyme]-S-ubiquitinyl-L-cysteine + [acceptor protein]-L-lysine = [E2 ubiquitin-conjugating enzyme]-L-cysteine + [acceptor protein]-N(6)-ubiquitinyl-L-lysine.</text>
        <dbReference type="EC" id="2.3.2.31"/>
    </reaction>
</comment>
<keyword evidence="7" id="KW-0833">Ubl conjugation pathway</keyword>
<dbReference type="GO" id="GO:0061630">
    <property type="term" value="F:ubiquitin protein ligase activity"/>
    <property type="evidence" value="ECO:0007669"/>
    <property type="project" value="UniProtKB-EC"/>
</dbReference>
<dbReference type="PROSITE" id="PS51873">
    <property type="entry name" value="TRIAD"/>
    <property type="match status" value="1"/>
</dbReference>
<keyword evidence="8" id="KW-0862">Zinc</keyword>
<dbReference type="OMA" id="LEYQCLE"/>
<evidence type="ECO:0000256" key="3">
    <source>
        <dbReference type="ARBA" id="ARBA00022679"/>
    </source>
</evidence>
<keyword evidence="4" id="KW-0479">Metal-binding</keyword>
<dbReference type="OrthoDB" id="303865at2759"/>
<evidence type="ECO:0000256" key="5">
    <source>
        <dbReference type="ARBA" id="ARBA00022737"/>
    </source>
</evidence>
<proteinExistence type="predicted"/>
<evidence type="ECO:0000259" key="9">
    <source>
        <dbReference type="PROSITE" id="PS51873"/>
    </source>
</evidence>
<evidence type="ECO:0000256" key="8">
    <source>
        <dbReference type="ARBA" id="ARBA00022833"/>
    </source>
</evidence>
<dbReference type="FunFam" id="3.30.40.10:FF:000894">
    <property type="entry name" value="RBR-type E3 ubiquitin transferase"/>
    <property type="match status" value="1"/>
</dbReference>
<evidence type="ECO:0000313" key="11">
    <source>
        <dbReference type="Proteomes" id="UP000683925"/>
    </source>
</evidence>
<dbReference type="SMART" id="SM00647">
    <property type="entry name" value="IBR"/>
    <property type="match status" value="2"/>
</dbReference>
<dbReference type="GO" id="GO:0016567">
    <property type="term" value="P:protein ubiquitination"/>
    <property type="evidence" value="ECO:0007669"/>
    <property type="project" value="InterPro"/>
</dbReference>
<dbReference type="InterPro" id="IPR031127">
    <property type="entry name" value="E3_UB_ligase_RBR"/>
</dbReference>
<dbReference type="AlphaFoldDB" id="A0A8S1TFI7"/>
<dbReference type="PANTHER" id="PTHR11685">
    <property type="entry name" value="RBR FAMILY RING FINGER AND IBR DOMAIN-CONTAINING"/>
    <property type="match status" value="1"/>
</dbReference>
<evidence type="ECO:0000256" key="1">
    <source>
        <dbReference type="ARBA" id="ARBA00001798"/>
    </source>
</evidence>
<evidence type="ECO:0000256" key="6">
    <source>
        <dbReference type="ARBA" id="ARBA00022771"/>
    </source>
</evidence>
<organism evidence="10 11">
    <name type="scientific">Paramecium octaurelia</name>
    <dbReference type="NCBI Taxonomy" id="43137"/>
    <lineage>
        <taxon>Eukaryota</taxon>
        <taxon>Sar</taxon>
        <taxon>Alveolata</taxon>
        <taxon>Ciliophora</taxon>
        <taxon>Intramacronucleata</taxon>
        <taxon>Oligohymenophorea</taxon>
        <taxon>Peniculida</taxon>
        <taxon>Parameciidae</taxon>
        <taxon>Paramecium</taxon>
    </lineage>
</organism>
<keyword evidence="6" id="KW-0863">Zinc-finger</keyword>
<dbReference type="Proteomes" id="UP000683925">
    <property type="component" value="Unassembled WGS sequence"/>
</dbReference>
<dbReference type="GO" id="GO:0008270">
    <property type="term" value="F:zinc ion binding"/>
    <property type="evidence" value="ECO:0007669"/>
    <property type="project" value="UniProtKB-KW"/>
</dbReference>
<comment type="caution">
    <text evidence="10">The sequence shown here is derived from an EMBL/GenBank/DDBJ whole genome shotgun (WGS) entry which is preliminary data.</text>
</comment>
<dbReference type="EC" id="2.3.2.31" evidence="2"/>
<name>A0A8S1TFI7_PAROT</name>
<dbReference type="InterPro" id="IPR002867">
    <property type="entry name" value="IBR_dom"/>
</dbReference>
<dbReference type="InterPro" id="IPR044066">
    <property type="entry name" value="TRIAD_supradom"/>
</dbReference>
<keyword evidence="11" id="KW-1185">Reference proteome</keyword>
<protein>
    <recommendedName>
        <fullName evidence="2">RBR-type E3 ubiquitin transferase</fullName>
        <ecNumber evidence="2">2.3.2.31</ecNumber>
    </recommendedName>
</protein>
<dbReference type="EMBL" id="CAJJDP010000022">
    <property type="protein sequence ID" value="CAD8149679.1"/>
    <property type="molecule type" value="Genomic_DNA"/>
</dbReference>
<dbReference type="Pfam" id="PF01485">
    <property type="entry name" value="IBR"/>
    <property type="match status" value="1"/>
</dbReference>
<dbReference type="FunFam" id="1.20.120.1750:FF:000048">
    <property type="entry name" value="RBR-type E3 ubiquitin transferase"/>
    <property type="match status" value="1"/>
</dbReference>
<evidence type="ECO:0000313" key="10">
    <source>
        <dbReference type="EMBL" id="CAD8149679.1"/>
    </source>
</evidence>
<evidence type="ECO:0000256" key="4">
    <source>
        <dbReference type="ARBA" id="ARBA00022723"/>
    </source>
</evidence>